<dbReference type="FunFam" id="3.40.50.300:FF:001573">
    <property type="entry name" value="Carbon monoxide dehydrogenase accessory protein CooC"/>
    <property type="match status" value="1"/>
</dbReference>
<dbReference type="Gene3D" id="3.40.50.300">
    <property type="entry name" value="P-loop containing nucleotide triphosphate hydrolases"/>
    <property type="match status" value="1"/>
</dbReference>
<dbReference type="GO" id="GO:0016887">
    <property type="term" value="F:ATP hydrolysis activity"/>
    <property type="evidence" value="ECO:0007669"/>
    <property type="project" value="TreeGrafter"/>
</dbReference>
<accession>A0A133UKX8</accession>
<dbReference type="AlphaFoldDB" id="A0A133UKX8"/>
<dbReference type="GO" id="GO:0009898">
    <property type="term" value="C:cytoplasmic side of plasma membrane"/>
    <property type="evidence" value="ECO:0007669"/>
    <property type="project" value="TreeGrafter"/>
</dbReference>
<dbReference type="PANTHER" id="PTHR43384:SF6">
    <property type="entry name" value="SEPTUM SITE-DETERMINING PROTEIN MIND HOMOLOG, CHLOROPLASTIC"/>
    <property type="match status" value="1"/>
</dbReference>
<dbReference type="PIRSF" id="PIRSF005647">
    <property type="entry name" value="CooC"/>
    <property type="match status" value="1"/>
</dbReference>
<feature type="domain" description="CobQ/CobB/MinD/ParA nucleotide binding" evidence="3">
    <location>
        <begin position="5"/>
        <end position="238"/>
    </location>
</feature>
<comment type="caution">
    <text evidence="4">The sequence shown here is derived from an EMBL/GenBank/DDBJ whole genome shotgun (WGS) entry which is preliminary data.</text>
</comment>
<dbReference type="GO" id="GO:0005829">
    <property type="term" value="C:cytosol"/>
    <property type="evidence" value="ECO:0007669"/>
    <property type="project" value="TreeGrafter"/>
</dbReference>
<sequence length="263" mass="28448">MINIAVTGKGGVGKTTIAGTISRFLAKDGYRVIAVDADPDMNLDSVLGCDASDVVPLAENETLIAERTGSKPGSSLVGGVFKLNPKVDDIARSYCVKAPDDVNLLVMGTVKKGGSGCMCPADAFLRALFRHLVKNEEDAIVLDMEAGIEHLGRGTARSVDEILIVVEPGLKSVGTAERIKNLAEDLNVRRISSVMNKAREDEGTELVRNRLRELEIPFLETIPYDETFVKADLSGKAPLDMDTHSESIQAIKNIERKIIERAE</sequence>
<evidence type="ECO:0000256" key="2">
    <source>
        <dbReference type="ARBA" id="ARBA00022840"/>
    </source>
</evidence>
<dbReference type="Pfam" id="PF01656">
    <property type="entry name" value="CbiA"/>
    <property type="match status" value="1"/>
</dbReference>
<dbReference type="InterPro" id="IPR002586">
    <property type="entry name" value="CobQ/CobB/MinD/ParA_Nub-bd_dom"/>
</dbReference>
<gene>
    <name evidence="4" type="ORF">AKJ65_03475</name>
</gene>
<dbReference type="PATRIC" id="fig|1698264.3.peg.1337"/>
<dbReference type="GO" id="GO:0051782">
    <property type="term" value="P:negative regulation of cell division"/>
    <property type="evidence" value="ECO:0007669"/>
    <property type="project" value="TreeGrafter"/>
</dbReference>
<keyword evidence="5" id="KW-1185">Reference proteome</keyword>
<dbReference type="InterPro" id="IPR014433">
    <property type="entry name" value="CooC"/>
</dbReference>
<evidence type="ECO:0000313" key="5">
    <source>
        <dbReference type="Proteomes" id="UP000070284"/>
    </source>
</evidence>
<reference evidence="4 5" key="1">
    <citation type="journal article" date="2016" name="Sci. Rep.">
        <title>Metabolic traits of an uncultured archaeal lineage -MSBL1- from brine pools of the Red Sea.</title>
        <authorList>
            <person name="Mwirichia R."/>
            <person name="Alam I."/>
            <person name="Rashid M."/>
            <person name="Vinu M."/>
            <person name="Ba-Alawi W."/>
            <person name="Anthony Kamau A."/>
            <person name="Kamanda Ngugi D."/>
            <person name="Goker M."/>
            <person name="Klenk H.P."/>
            <person name="Bajic V."/>
            <person name="Stingl U."/>
        </authorList>
    </citation>
    <scope>NUCLEOTIDE SEQUENCE [LARGE SCALE GENOMIC DNA]</scope>
    <source>
        <strain evidence="4">SCGC-AAA259E19</strain>
    </source>
</reference>
<evidence type="ECO:0000313" key="4">
    <source>
        <dbReference type="EMBL" id="KXA94766.1"/>
    </source>
</evidence>
<keyword evidence="1" id="KW-0547">Nucleotide-binding</keyword>
<dbReference type="GO" id="GO:0005524">
    <property type="term" value="F:ATP binding"/>
    <property type="evidence" value="ECO:0007669"/>
    <property type="project" value="UniProtKB-KW"/>
</dbReference>
<evidence type="ECO:0000259" key="3">
    <source>
        <dbReference type="Pfam" id="PF01656"/>
    </source>
</evidence>
<name>A0A133UKX8_9EURY</name>
<proteinExistence type="predicted"/>
<keyword evidence="2" id="KW-0067">ATP-binding</keyword>
<dbReference type="InterPro" id="IPR050625">
    <property type="entry name" value="ParA/MinD_ATPase"/>
</dbReference>
<dbReference type="SUPFAM" id="SSF52540">
    <property type="entry name" value="P-loop containing nucleoside triphosphate hydrolases"/>
    <property type="match status" value="1"/>
</dbReference>
<organism evidence="4 5">
    <name type="scientific">candidate division MSBL1 archaeon SCGC-AAA259E19</name>
    <dbReference type="NCBI Taxonomy" id="1698264"/>
    <lineage>
        <taxon>Archaea</taxon>
        <taxon>Methanobacteriati</taxon>
        <taxon>Methanobacteriota</taxon>
        <taxon>candidate division MSBL1</taxon>
    </lineage>
</organism>
<dbReference type="EMBL" id="LHXO01000040">
    <property type="protein sequence ID" value="KXA94766.1"/>
    <property type="molecule type" value="Genomic_DNA"/>
</dbReference>
<evidence type="ECO:0000256" key="1">
    <source>
        <dbReference type="ARBA" id="ARBA00022741"/>
    </source>
</evidence>
<protein>
    <recommendedName>
        <fullName evidence="3">CobQ/CobB/MinD/ParA nucleotide binding domain-containing protein</fullName>
    </recommendedName>
</protein>
<dbReference type="Proteomes" id="UP000070284">
    <property type="component" value="Unassembled WGS sequence"/>
</dbReference>
<dbReference type="PANTHER" id="PTHR43384">
    <property type="entry name" value="SEPTUM SITE-DETERMINING PROTEIN MIND HOMOLOG, CHLOROPLASTIC-RELATED"/>
    <property type="match status" value="1"/>
</dbReference>
<dbReference type="InterPro" id="IPR027417">
    <property type="entry name" value="P-loop_NTPase"/>
</dbReference>